<keyword evidence="4" id="KW-1185">Reference proteome</keyword>
<dbReference type="InterPro" id="IPR056884">
    <property type="entry name" value="NPHP3-like_N"/>
</dbReference>
<gene>
    <name evidence="3" type="ORF">C8A04DRAFT_15292</name>
</gene>
<evidence type="ECO:0000256" key="1">
    <source>
        <dbReference type="ARBA" id="ARBA00022737"/>
    </source>
</evidence>
<dbReference type="RefSeq" id="XP_062633408.1">
    <property type="nucleotide sequence ID" value="XM_062778430.1"/>
</dbReference>
<accession>A0AAN6UVL9</accession>
<dbReference type="Proteomes" id="UP001302676">
    <property type="component" value="Unassembled WGS sequence"/>
</dbReference>
<comment type="caution">
    <text evidence="3">The sequence shown here is derived from an EMBL/GenBank/DDBJ whole genome shotgun (WGS) entry which is preliminary data.</text>
</comment>
<keyword evidence="1" id="KW-0677">Repeat</keyword>
<reference evidence="3" key="2">
    <citation type="submission" date="2023-05" db="EMBL/GenBank/DDBJ databases">
        <authorList>
            <consortium name="Lawrence Berkeley National Laboratory"/>
            <person name="Steindorff A."/>
            <person name="Hensen N."/>
            <person name="Bonometti L."/>
            <person name="Westerberg I."/>
            <person name="Brannstrom I.O."/>
            <person name="Guillou S."/>
            <person name="Cros-Aarteil S."/>
            <person name="Calhoun S."/>
            <person name="Haridas S."/>
            <person name="Kuo A."/>
            <person name="Mondo S."/>
            <person name="Pangilinan J."/>
            <person name="Riley R."/>
            <person name="Labutti K."/>
            <person name="Andreopoulos B."/>
            <person name="Lipzen A."/>
            <person name="Chen C."/>
            <person name="Yanf M."/>
            <person name="Daum C."/>
            <person name="Ng V."/>
            <person name="Clum A."/>
            <person name="Ohm R."/>
            <person name="Martin F."/>
            <person name="Silar P."/>
            <person name="Natvig D."/>
            <person name="Lalanne C."/>
            <person name="Gautier V."/>
            <person name="Ament-Velasquez S.L."/>
            <person name="Kruys A."/>
            <person name="Hutchinson M.I."/>
            <person name="Powell A.J."/>
            <person name="Barry K."/>
            <person name="Miller A.N."/>
            <person name="Grigoriev I.V."/>
            <person name="Debuchy R."/>
            <person name="Gladieux P."/>
            <person name="Thoren M.H."/>
            <person name="Johannesson H."/>
        </authorList>
    </citation>
    <scope>NUCLEOTIDE SEQUENCE</scope>
    <source>
        <strain evidence="3">CBS 141.50</strain>
    </source>
</reference>
<dbReference type="AlphaFoldDB" id="A0AAN6UVL9"/>
<evidence type="ECO:0000259" key="2">
    <source>
        <dbReference type="Pfam" id="PF24883"/>
    </source>
</evidence>
<feature type="non-terminal residue" evidence="3">
    <location>
        <position position="1"/>
    </location>
</feature>
<dbReference type="Pfam" id="PF24883">
    <property type="entry name" value="NPHP3_N"/>
    <property type="match status" value="1"/>
</dbReference>
<proteinExistence type="predicted"/>
<dbReference type="EMBL" id="MU853642">
    <property type="protein sequence ID" value="KAK4140037.1"/>
    <property type="molecule type" value="Genomic_DNA"/>
</dbReference>
<dbReference type="PANTHER" id="PTHR10039:SF16">
    <property type="entry name" value="GPI INOSITOL-DEACYLASE"/>
    <property type="match status" value="1"/>
</dbReference>
<dbReference type="GeneID" id="87815043"/>
<reference evidence="3" key="1">
    <citation type="journal article" date="2023" name="Mol. Phylogenet. Evol.">
        <title>Genome-scale phylogeny and comparative genomics of the fungal order Sordariales.</title>
        <authorList>
            <person name="Hensen N."/>
            <person name="Bonometti L."/>
            <person name="Westerberg I."/>
            <person name="Brannstrom I.O."/>
            <person name="Guillou S."/>
            <person name="Cros-Aarteil S."/>
            <person name="Calhoun S."/>
            <person name="Haridas S."/>
            <person name="Kuo A."/>
            <person name="Mondo S."/>
            <person name="Pangilinan J."/>
            <person name="Riley R."/>
            <person name="LaButti K."/>
            <person name="Andreopoulos B."/>
            <person name="Lipzen A."/>
            <person name="Chen C."/>
            <person name="Yan M."/>
            <person name="Daum C."/>
            <person name="Ng V."/>
            <person name="Clum A."/>
            <person name="Steindorff A."/>
            <person name="Ohm R.A."/>
            <person name="Martin F."/>
            <person name="Silar P."/>
            <person name="Natvig D.O."/>
            <person name="Lalanne C."/>
            <person name="Gautier V."/>
            <person name="Ament-Velasquez S.L."/>
            <person name="Kruys A."/>
            <person name="Hutchinson M.I."/>
            <person name="Powell A.J."/>
            <person name="Barry K."/>
            <person name="Miller A.N."/>
            <person name="Grigoriev I.V."/>
            <person name="Debuchy R."/>
            <person name="Gladieux P."/>
            <person name="Hiltunen Thoren M."/>
            <person name="Johannesson H."/>
        </authorList>
    </citation>
    <scope>NUCLEOTIDE SEQUENCE</scope>
    <source>
        <strain evidence="3">CBS 141.50</strain>
    </source>
</reference>
<feature type="domain" description="Nephrocystin 3-like N-terminal" evidence="2">
    <location>
        <begin position="8"/>
        <end position="51"/>
    </location>
</feature>
<sequence length="132" mass="14754">LILDLIRENPATIILDALDECDPGSRHELFEALDEIVAKSENVTKIFLTSRGDGDIVCRLASTPNIYISAQKNSLDIRRFIASELERVVENKQLLVGQVSDKLRQEIMDALNERADGMYVPAEVLAGYRPPD</sequence>
<evidence type="ECO:0000313" key="4">
    <source>
        <dbReference type="Proteomes" id="UP001302676"/>
    </source>
</evidence>
<organism evidence="3 4">
    <name type="scientific">Dichotomopilus funicola</name>
    <dbReference type="NCBI Taxonomy" id="1934379"/>
    <lineage>
        <taxon>Eukaryota</taxon>
        <taxon>Fungi</taxon>
        <taxon>Dikarya</taxon>
        <taxon>Ascomycota</taxon>
        <taxon>Pezizomycotina</taxon>
        <taxon>Sordariomycetes</taxon>
        <taxon>Sordariomycetidae</taxon>
        <taxon>Sordariales</taxon>
        <taxon>Chaetomiaceae</taxon>
        <taxon>Dichotomopilus</taxon>
    </lineage>
</organism>
<evidence type="ECO:0000313" key="3">
    <source>
        <dbReference type="EMBL" id="KAK4140037.1"/>
    </source>
</evidence>
<protein>
    <recommendedName>
        <fullName evidence="2">Nephrocystin 3-like N-terminal domain-containing protein</fullName>
    </recommendedName>
</protein>
<name>A0AAN6UVL9_9PEZI</name>
<dbReference type="PANTHER" id="PTHR10039">
    <property type="entry name" value="AMELOGENIN"/>
    <property type="match status" value="1"/>
</dbReference>